<accession>A0A7K0JFT9</accession>
<proteinExistence type="predicted"/>
<dbReference type="RefSeq" id="WP_117652741.1">
    <property type="nucleotide sequence ID" value="NZ_JADYTT010000036.1"/>
</dbReference>
<dbReference type="EMBL" id="VULU01000018">
    <property type="protein sequence ID" value="MSS48796.1"/>
    <property type="molecule type" value="Genomic_DNA"/>
</dbReference>
<sequence length="303" mass="35821">MNEKDKYIEARDNSIAKLYLEFDLCKNNNPNAFFAFFEGKDAPYYSMRIERISNKEVEPIKCKGKSNVKGIYKYLSKKNEYNRYSTGFFIDKDYDDNELEYINNNFYVTPCYAIENFYCNDKCLERILKCELGYNSSDEDFQKIKEDYLKFQNSYNASILLFNSWYFAVKRKSHELKLSLDKELPKGYLQYNLEDRSVTQLYCINSIFNDFKDKAPIPNEDELNHAKEQISRDLVQNLRGKYEMHCLVVFLQRIIEELKGGKPSCLKKKKVNLNIGDNNAISILAQYAEESDSLQEYVIKRIK</sequence>
<organism evidence="2 3">
    <name type="scientific">Phocaeicola vulgatus</name>
    <name type="common">Bacteroides vulgatus</name>
    <dbReference type="NCBI Taxonomy" id="821"/>
    <lineage>
        <taxon>Bacteria</taxon>
        <taxon>Pseudomonadati</taxon>
        <taxon>Bacteroidota</taxon>
        <taxon>Bacteroidia</taxon>
        <taxon>Bacteroidales</taxon>
        <taxon>Bacteroidaceae</taxon>
        <taxon>Phocaeicola</taxon>
    </lineage>
</organism>
<dbReference type="Pfam" id="PF14491">
    <property type="entry name" value="DUF4435"/>
    <property type="match status" value="1"/>
</dbReference>
<gene>
    <name evidence="2" type="ORF">FYJ30_10885</name>
</gene>
<evidence type="ECO:0000259" key="1">
    <source>
        <dbReference type="Pfam" id="PF14491"/>
    </source>
</evidence>
<dbReference type="AlphaFoldDB" id="A0A7K0JFT9"/>
<reference evidence="2 3" key="1">
    <citation type="submission" date="2019-09" db="EMBL/GenBank/DDBJ databases">
        <title>In-depth cultivation of the pig gut microbiome towards novel bacterial diversity and tailored functional studies.</title>
        <authorList>
            <person name="Wylensek D."/>
            <person name="Hitch T.C.A."/>
            <person name="Clavel T."/>
        </authorList>
    </citation>
    <scope>NUCLEOTIDE SEQUENCE [LARGE SCALE GENOMIC DNA]</scope>
    <source>
        <strain evidence="2 3">WCA-389-WT-3C</strain>
    </source>
</reference>
<name>A0A7K0JFT9_PHOVU</name>
<dbReference type="InterPro" id="IPR029492">
    <property type="entry name" value="DUF4435"/>
</dbReference>
<evidence type="ECO:0000313" key="3">
    <source>
        <dbReference type="Proteomes" id="UP000460950"/>
    </source>
</evidence>
<protein>
    <submittedName>
        <fullName evidence="2">DUF4435 domain-containing protein</fullName>
    </submittedName>
</protein>
<feature type="domain" description="DUF4435" evidence="1">
    <location>
        <begin position="32"/>
        <end position="259"/>
    </location>
</feature>
<evidence type="ECO:0000313" key="2">
    <source>
        <dbReference type="EMBL" id="MSS48796.1"/>
    </source>
</evidence>
<comment type="caution">
    <text evidence="2">The sequence shown here is derived from an EMBL/GenBank/DDBJ whole genome shotgun (WGS) entry which is preliminary data.</text>
</comment>
<dbReference type="Proteomes" id="UP000460950">
    <property type="component" value="Unassembled WGS sequence"/>
</dbReference>